<dbReference type="Gene3D" id="3.40.710.10">
    <property type="entry name" value="DD-peptidase/beta-lactamase superfamily"/>
    <property type="match status" value="1"/>
</dbReference>
<keyword evidence="2 13" id="KW-0732">Signal</keyword>
<evidence type="ECO:0000256" key="1">
    <source>
        <dbReference type="ARBA" id="ARBA00007164"/>
    </source>
</evidence>
<dbReference type="PROSITE" id="PS51170">
    <property type="entry name" value="CW"/>
    <property type="match status" value="3"/>
</dbReference>
<feature type="signal peptide" evidence="13">
    <location>
        <begin position="1"/>
        <end position="26"/>
    </location>
</feature>
<dbReference type="InterPro" id="IPR018337">
    <property type="entry name" value="Cell_wall/Cho-bd_repeat"/>
</dbReference>
<evidence type="ECO:0000256" key="12">
    <source>
        <dbReference type="SAM" id="MobiDB-lite"/>
    </source>
</evidence>
<feature type="repeat" description="Cell wall-binding" evidence="10">
    <location>
        <begin position="496"/>
        <end position="517"/>
    </location>
</feature>
<keyword evidence="15" id="KW-0121">Carboxypeptidase</keyword>
<dbReference type="SUPFAM" id="SSF69360">
    <property type="entry name" value="Cell wall binding repeat"/>
    <property type="match status" value="1"/>
</dbReference>
<feature type="repeat" description="Cell wall-binding" evidence="10">
    <location>
        <begin position="434"/>
        <end position="453"/>
    </location>
</feature>
<keyword evidence="16" id="KW-1185">Reference proteome</keyword>
<organism evidence="15 16">
    <name type="scientific">Enterocloster clostridioformis</name>
    <dbReference type="NCBI Taxonomy" id="1531"/>
    <lineage>
        <taxon>Bacteria</taxon>
        <taxon>Bacillati</taxon>
        <taxon>Bacillota</taxon>
        <taxon>Clostridia</taxon>
        <taxon>Lachnospirales</taxon>
        <taxon>Lachnospiraceae</taxon>
        <taxon>Enterocloster</taxon>
    </lineage>
</organism>
<keyword evidence="6" id="KW-0573">Peptidoglycan synthesis</keyword>
<dbReference type="GO" id="GO:0009002">
    <property type="term" value="F:serine-type D-Ala-D-Ala carboxypeptidase activity"/>
    <property type="evidence" value="ECO:0007669"/>
    <property type="project" value="UniProtKB-EC"/>
</dbReference>
<feature type="compositionally biased region" description="Polar residues" evidence="12">
    <location>
        <begin position="41"/>
        <end position="59"/>
    </location>
</feature>
<protein>
    <submittedName>
        <fullName evidence="15">Peptidase S11 D-alanyl-D-alanine carboxypeptidase 1</fullName>
        <ecNumber evidence="15">3.4.16.4</ecNumber>
    </submittedName>
</protein>
<dbReference type="EC" id="3.4.16.4" evidence="15"/>
<dbReference type="PRINTS" id="PR00725">
    <property type="entry name" value="DADACBPTASE1"/>
</dbReference>
<keyword evidence="4 15" id="KW-0378">Hydrolase</keyword>
<feature type="active site" description="Acyl-ester intermediate" evidence="8">
    <location>
        <position position="178"/>
    </location>
</feature>
<dbReference type="GO" id="GO:0009252">
    <property type="term" value="P:peptidoglycan biosynthetic process"/>
    <property type="evidence" value="ECO:0007669"/>
    <property type="project" value="UniProtKB-KW"/>
</dbReference>
<proteinExistence type="inferred from homology"/>
<dbReference type="AlphaFoldDB" id="A0A2X2UGY0"/>
<dbReference type="Gene3D" id="2.10.270.10">
    <property type="entry name" value="Cholin Binding"/>
    <property type="match status" value="1"/>
</dbReference>
<evidence type="ECO:0000256" key="9">
    <source>
        <dbReference type="PIRSR" id="PIRSR618044-2"/>
    </source>
</evidence>
<dbReference type="Pfam" id="PF19127">
    <property type="entry name" value="Choline_bind_3"/>
    <property type="match status" value="1"/>
</dbReference>
<comment type="similarity">
    <text evidence="1 11">Belongs to the peptidase S11 family.</text>
</comment>
<evidence type="ECO:0000256" key="5">
    <source>
        <dbReference type="ARBA" id="ARBA00022960"/>
    </source>
</evidence>
<feature type="binding site" evidence="9">
    <location>
        <position position="349"/>
    </location>
    <ligand>
        <name>substrate</name>
    </ligand>
</feature>
<keyword evidence="5" id="KW-0133">Cell shape</keyword>
<reference evidence="15 16" key="1">
    <citation type="submission" date="2018-06" db="EMBL/GenBank/DDBJ databases">
        <authorList>
            <consortium name="Pathogen Informatics"/>
            <person name="Doyle S."/>
        </authorList>
    </citation>
    <scope>NUCLEOTIDE SEQUENCE [LARGE SCALE GENOMIC DNA]</scope>
    <source>
        <strain evidence="15 16">NCTC11224</strain>
    </source>
</reference>
<feature type="compositionally biased region" description="Low complexity" evidence="12">
    <location>
        <begin position="60"/>
        <end position="83"/>
    </location>
</feature>
<keyword evidence="15" id="KW-0645">Protease</keyword>
<evidence type="ECO:0000256" key="6">
    <source>
        <dbReference type="ARBA" id="ARBA00022984"/>
    </source>
</evidence>
<feature type="compositionally biased region" description="Low complexity" evidence="12">
    <location>
        <begin position="93"/>
        <end position="106"/>
    </location>
</feature>
<keyword evidence="7" id="KW-0961">Cell wall biogenesis/degradation</keyword>
<dbReference type="RefSeq" id="WP_112482046.1">
    <property type="nucleotide sequence ID" value="NZ_CAPBAK010000002.1"/>
</dbReference>
<feature type="active site" evidence="8">
    <location>
        <position position="236"/>
    </location>
</feature>
<evidence type="ECO:0000313" key="15">
    <source>
        <dbReference type="EMBL" id="SQB11155.1"/>
    </source>
</evidence>
<feature type="compositionally biased region" description="Low complexity" evidence="12">
    <location>
        <begin position="404"/>
        <end position="434"/>
    </location>
</feature>
<dbReference type="InterPro" id="IPR001967">
    <property type="entry name" value="Peptidase_S11_N"/>
</dbReference>
<evidence type="ECO:0000256" key="13">
    <source>
        <dbReference type="SAM" id="SignalP"/>
    </source>
</evidence>
<evidence type="ECO:0000256" key="2">
    <source>
        <dbReference type="ARBA" id="ARBA00022729"/>
    </source>
</evidence>
<dbReference type="Pfam" id="PF00768">
    <property type="entry name" value="Peptidase_S11"/>
    <property type="match status" value="1"/>
</dbReference>
<evidence type="ECO:0000256" key="4">
    <source>
        <dbReference type="ARBA" id="ARBA00022801"/>
    </source>
</evidence>
<dbReference type="SUPFAM" id="SSF56601">
    <property type="entry name" value="beta-lactamase/transpeptidase-like"/>
    <property type="match status" value="1"/>
</dbReference>
<dbReference type="GO" id="GO:0008360">
    <property type="term" value="P:regulation of cell shape"/>
    <property type="evidence" value="ECO:0007669"/>
    <property type="project" value="UniProtKB-KW"/>
</dbReference>
<evidence type="ECO:0000259" key="14">
    <source>
        <dbReference type="Pfam" id="PF00768"/>
    </source>
</evidence>
<dbReference type="Pfam" id="PF01473">
    <property type="entry name" value="Choline_bind_1"/>
    <property type="match status" value="1"/>
</dbReference>
<dbReference type="EMBL" id="UAVW01000009">
    <property type="protein sequence ID" value="SQB11155.1"/>
    <property type="molecule type" value="Genomic_DNA"/>
</dbReference>
<dbReference type="InterPro" id="IPR012338">
    <property type="entry name" value="Beta-lactam/transpept-like"/>
</dbReference>
<feature type="domain" description="Peptidase S11 D-alanyl-D-alanine carboxypeptidase A N-terminal" evidence="14">
    <location>
        <begin position="142"/>
        <end position="379"/>
    </location>
</feature>
<dbReference type="InterPro" id="IPR018044">
    <property type="entry name" value="Peptidase_S11"/>
</dbReference>
<evidence type="ECO:0000256" key="7">
    <source>
        <dbReference type="ARBA" id="ARBA00023316"/>
    </source>
</evidence>
<sequence>MRLKKWKSFLCICTSCTLLMSTAASANPAAITPLEESQVSSFQSGNQTYDQAAVSSQGPGSESGSDGGVISSDGPSSAGSPSPSGSPSPTGSPSPSGSPSLSGSPSRNPTAGQAAGGNSGGAVSPGETAGTASGTFDQTAAASVQKPEIASEGAVLMDAAAGTVLFSKNGDKQFYPASITKLMTALLVAENCNLDDKVTFSATATTNLEAGAVSINMTAGDVMTVRQCLYALLLKSANEVGNALAEHVAGSNAKFAEMMNAKAAALGCTNTHFTNPHGLNDSNHYTTPHDMALIARAAFQNDVVKTVASTRTYTLPATIKNPSGLTVTIGHKMLNPNDARYYPGVIGGKTGYTSKAGNTLVTAVEKDGVRLIAVIMKSKSTHYTDTKALFDYGYELVKAGALSGSGSSTGSSNNAGTTGSSSGTGNAGPGTSSAKGWVQDSNGWYYVKDNGAKAANEWVTVDGVSYWIDSNTYMAKGWRQVNGKWYFLRSNGAMAKNQWEKVEENGQWFYLGADGAMLTNTTTPDGSRVDESGAWVQ</sequence>
<accession>A0A2X2UGY0</accession>
<dbReference type="GO" id="GO:0006508">
    <property type="term" value="P:proteolysis"/>
    <property type="evidence" value="ECO:0007669"/>
    <property type="project" value="InterPro"/>
</dbReference>
<dbReference type="PANTHER" id="PTHR21581">
    <property type="entry name" value="D-ALANYL-D-ALANINE CARBOXYPEPTIDASE"/>
    <property type="match status" value="1"/>
</dbReference>
<evidence type="ECO:0000256" key="11">
    <source>
        <dbReference type="RuleBase" id="RU004016"/>
    </source>
</evidence>
<feature type="chain" id="PRO_5015926716" evidence="13">
    <location>
        <begin position="27"/>
        <end position="537"/>
    </location>
</feature>
<feature type="region of interest" description="Disordered" evidence="12">
    <location>
        <begin position="404"/>
        <end position="435"/>
    </location>
</feature>
<dbReference type="GO" id="GO:0071555">
    <property type="term" value="P:cell wall organization"/>
    <property type="evidence" value="ECO:0007669"/>
    <property type="project" value="UniProtKB-KW"/>
</dbReference>
<gene>
    <name evidence="15" type="primary">dacB_2</name>
    <name evidence="15" type="ORF">NCTC11224_02505</name>
</gene>
<dbReference type="Proteomes" id="UP000251853">
    <property type="component" value="Unassembled WGS sequence"/>
</dbReference>
<feature type="repeat" description="Cell wall-binding" evidence="10">
    <location>
        <begin position="475"/>
        <end position="494"/>
    </location>
</feature>
<evidence type="ECO:0000313" key="16">
    <source>
        <dbReference type="Proteomes" id="UP000251853"/>
    </source>
</evidence>
<keyword evidence="3" id="KW-0677">Repeat</keyword>
<name>A0A2X2UGY0_9FIRM</name>
<feature type="active site" description="Proton acceptor" evidence="8">
    <location>
        <position position="181"/>
    </location>
</feature>
<evidence type="ECO:0000256" key="3">
    <source>
        <dbReference type="ARBA" id="ARBA00022737"/>
    </source>
</evidence>
<dbReference type="PANTHER" id="PTHR21581:SF6">
    <property type="entry name" value="TRAFFICKING PROTEIN PARTICLE COMPLEX SUBUNIT 12"/>
    <property type="match status" value="1"/>
</dbReference>
<evidence type="ECO:0000256" key="8">
    <source>
        <dbReference type="PIRSR" id="PIRSR618044-1"/>
    </source>
</evidence>
<feature type="region of interest" description="Disordered" evidence="12">
    <location>
        <begin position="41"/>
        <end position="133"/>
    </location>
</feature>
<evidence type="ECO:0000256" key="10">
    <source>
        <dbReference type="PROSITE-ProRule" id="PRU00591"/>
    </source>
</evidence>